<sequence>MLFHVTARHDHETCPGKDGGPNSEAAVNYQKWLEGNDEVKVLGVWGYNVSHTIFGVIEAENMQAITNLLRPQMHTGNVEVLPVMDSIEIRKKGGNWGK</sequence>
<gene>
    <name evidence="2" type="ORF">METZ01_LOCUS335934</name>
</gene>
<evidence type="ECO:0000313" key="2">
    <source>
        <dbReference type="EMBL" id="SVC83080.1"/>
    </source>
</evidence>
<proteinExistence type="predicted"/>
<name>A0A382QDN4_9ZZZZ</name>
<dbReference type="EMBL" id="UINC01113458">
    <property type="protein sequence ID" value="SVC83080.1"/>
    <property type="molecule type" value="Genomic_DNA"/>
</dbReference>
<feature type="region of interest" description="Disordered" evidence="1">
    <location>
        <begin position="1"/>
        <end position="22"/>
    </location>
</feature>
<evidence type="ECO:0008006" key="3">
    <source>
        <dbReference type="Google" id="ProtNLM"/>
    </source>
</evidence>
<accession>A0A382QDN4</accession>
<protein>
    <recommendedName>
        <fullName evidence="3">GYD domain-containing protein</fullName>
    </recommendedName>
</protein>
<dbReference type="InterPro" id="IPR021734">
    <property type="entry name" value="DUF3303"/>
</dbReference>
<dbReference type="AlphaFoldDB" id="A0A382QDN4"/>
<evidence type="ECO:0000256" key="1">
    <source>
        <dbReference type="SAM" id="MobiDB-lite"/>
    </source>
</evidence>
<dbReference type="Pfam" id="PF11746">
    <property type="entry name" value="DUF3303"/>
    <property type="match status" value="1"/>
</dbReference>
<organism evidence="2">
    <name type="scientific">marine metagenome</name>
    <dbReference type="NCBI Taxonomy" id="408172"/>
    <lineage>
        <taxon>unclassified sequences</taxon>
        <taxon>metagenomes</taxon>
        <taxon>ecological metagenomes</taxon>
    </lineage>
</organism>
<reference evidence="2" key="1">
    <citation type="submission" date="2018-05" db="EMBL/GenBank/DDBJ databases">
        <authorList>
            <person name="Lanie J.A."/>
            <person name="Ng W.-L."/>
            <person name="Kazmierczak K.M."/>
            <person name="Andrzejewski T.M."/>
            <person name="Davidsen T.M."/>
            <person name="Wayne K.J."/>
            <person name="Tettelin H."/>
            <person name="Glass J.I."/>
            <person name="Rusch D."/>
            <person name="Podicherti R."/>
            <person name="Tsui H.-C.T."/>
            <person name="Winkler M.E."/>
        </authorList>
    </citation>
    <scope>NUCLEOTIDE SEQUENCE</scope>
</reference>